<dbReference type="GO" id="GO:0016301">
    <property type="term" value="F:kinase activity"/>
    <property type="evidence" value="ECO:0007669"/>
    <property type="project" value="UniProtKB-KW"/>
</dbReference>
<reference evidence="7" key="2">
    <citation type="submission" date="2020-09" db="EMBL/GenBank/DDBJ databases">
        <authorList>
            <person name="Sun Q."/>
            <person name="Kim S."/>
        </authorList>
    </citation>
    <scope>NUCLEOTIDE SEQUENCE</scope>
    <source>
        <strain evidence="7">KCTC 23714</strain>
    </source>
</reference>
<dbReference type="CDD" id="cd07779">
    <property type="entry name" value="ASKHA_NBD_FGGY_YgcE-like"/>
    <property type="match status" value="1"/>
</dbReference>
<evidence type="ECO:0000259" key="6">
    <source>
        <dbReference type="Pfam" id="PF02782"/>
    </source>
</evidence>
<dbReference type="GO" id="GO:0005975">
    <property type="term" value="P:carbohydrate metabolic process"/>
    <property type="evidence" value="ECO:0007669"/>
    <property type="project" value="InterPro"/>
</dbReference>
<dbReference type="Pfam" id="PF02782">
    <property type="entry name" value="FGGY_C"/>
    <property type="match status" value="1"/>
</dbReference>
<dbReference type="EMBL" id="BMYQ01000013">
    <property type="protein sequence ID" value="GGW41480.1"/>
    <property type="molecule type" value="Genomic_DNA"/>
</dbReference>
<reference evidence="7" key="1">
    <citation type="journal article" date="2014" name="Int. J. Syst. Evol. Microbiol.">
        <title>Complete genome sequence of Corynebacterium casei LMG S-19264T (=DSM 44701T), isolated from a smear-ripened cheese.</title>
        <authorList>
            <consortium name="US DOE Joint Genome Institute (JGI-PGF)"/>
            <person name="Walter F."/>
            <person name="Albersmeier A."/>
            <person name="Kalinowski J."/>
            <person name="Ruckert C."/>
        </authorList>
    </citation>
    <scope>NUCLEOTIDE SEQUENCE</scope>
    <source>
        <strain evidence="7">KCTC 23714</strain>
    </source>
</reference>
<dbReference type="PANTHER" id="PTHR43095:SF5">
    <property type="entry name" value="XYLULOSE KINASE"/>
    <property type="match status" value="1"/>
</dbReference>
<feature type="domain" description="Carbohydrate kinase FGGY C-terminal" evidence="6">
    <location>
        <begin position="255"/>
        <end position="446"/>
    </location>
</feature>
<sequence>MPRDLVLGLDCSTTAAKAVVWSLDGTSISVGRAPYSHSSLHPGWGEQDPVDWWNATIAAIGSACRQIDPSRLAAISITHQRETFVCLDREGHALRPAMLWLDTRATDQVNRLGSDHIHQITGKPPNTATSWYKLAWLQDHEPRCLEATDRVADVHSYLVNRLTGEWRTSYGSVDPLGVVDLRTFTLSSDLVGQVGLRPDQFPELCAPGEVLGILRHDVAELLGLNRGLRVIAGLGDGQSAGLGVGITKPGEAYLNLGTGIVSGNFSASYGTDRSFRTMTGGVPGSYIFETFFGGGTYNLNWFVQQFSGIDDRPFGLDLNPEQILEAAASALPAGADGLLSLPYLTGVLTPYWDSTARGVLFGLTGRHGKAHMYRAILEGLAMEQRLSTTGAEAASDMPIRRFLAMGGGARSPLWCQIIADVLGKPVSVAREPEATCLGSGILAAYGAGCFGSVEEAAAAMTGVGKTYDPQPQQSAKYDHIYGLYKDIYPALRDHFLRLRQVMADIG</sequence>
<comment type="similarity">
    <text evidence="1 4">Belongs to the FGGY kinase family.</text>
</comment>
<dbReference type="InterPro" id="IPR018484">
    <property type="entry name" value="FGGY_N"/>
</dbReference>
<comment type="caution">
    <text evidence="7">The sequence shown here is derived from an EMBL/GenBank/DDBJ whole genome shotgun (WGS) entry which is preliminary data.</text>
</comment>
<dbReference type="InterPro" id="IPR050406">
    <property type="entry name" value="FGGY_Carb_Kinase"/>
</dbReference>
<dbReference type="Proteomes" id="UP000628984">
    <property type="component" value="Unassembled WGS sequence"/>
</dbReference>
<evidence type="ECO:0000256" key="3">
    <source>
        <dbReference type="ARBA" id="ARBA00022777"/>
    </source>
</evidence>
<dbReference type="InterPro" id="IPR018483">
    <property type="entry name" value="Carb_kinase_FGGY_CS"/>
</dbReference>
<name>A0A918MMQ9_9RHOB</name>
<gene>
    <name evidence="7" type="ORF">GCM10011452_32320</name>
</gene>
<dbReference type="AlphaFoldDB" id="A0A918MMQ9"/>
<evidence type="ECO:0000256" key="1">
    <source>
        <dbReference type="ARBA" id="ARBA00009156"/>
    </source>
</evidence>
<dbReference type="PIRSF" id="PIRSF000538">
    <property type="entry name" value="GlpK"/>
    <property type="match status" value="1"/>
</dbReference>
<dbReference type="PROSITE" id="PS00445">
    <property type="entry name" value="FGGY_KINASES_2"/>
    <property type="match status" value="1"/>
</dbReference>
<evidence type="ECO:0000256" key="2">
    <source>
        <dbReference type="ARBA" id="ARBA00022679"/>
    </source>
</evidence>
<dbReference type="SUPFAM" id="SSF53067">
    <property type="entry name" value="Actin-like ATPase domain"/>
    <property type="match status" value="2"/>
</dbReference>
<evidence type="ECO:0000313" key="8">
    <source>
        <dbReference type="Proteomes" id="UP000628984"/>
    </source>
</evidence>
<evidence type="ECO:0000259" key="5">
    <source>
        <dbReference type="Pfam" id="PF00370"/>
    </source>
</evidence>
<proteinExistence type="inferred from homology"/>
<dbReference type="InterPro" id="IPR043129">
    <property type="entry name" value="ATPase_NBD"/>
</dbReference>
<feature type="domain" description="Carbohydrate kinase FGGY N-terminal" evidence="5">
    <location>
        <begin position="6"/>
        <end position="243"/>
    </location>
</feature>
<evidence type="ECO:0000256" key="4">
    <source>
        <dbReference type="RuleBase" id="RU003733"/>
    </source>
</evidence>
<keyword evidence="2 4" id="KW-0808">Transferase</keyword>
<dbReference type="Pfam" id="PF00370">
    <property type="entry name" value="FGGY_N"/>
    <property type="match status" value="1"/>
</dbReference>
<evidence type="ECO:0000313" key="7">
    <source>
        <dbReference type="EMBL" id="GGW41480.1"/>
    </source>
</evidence>
<keyword evidence="8" id="KW-1185">Reference proteome</keyword>
<organism evidence="7 8">
    <name type="scientific">Gemmobacter lanyuensis</name>
    <dbReference type="NCBI Taxonomy" id="1054497"/>
    <lineage>
        <taxon>Bacteria</taxon>
        <taxon>Pseudomonadati</taxon>
        <taxon>Pseudomonadota</taxon>
        <taxon>Alphaproteobacteria</taxon>
        <taxon>Rhodobacterales</taxon>
        <taxon>Paracoccaceae</taxon>
        <taxon>Gemmobacter</taxon>
    </lineage>
</organism>
<dbReference type="PANTHER" id="PTHR43095">
    <property type="entry name" value="SUGAR KINASE"/>
    <property type="match status" value="1"/>
</dbReference>
<keyword evidence="3 4" id="KW-0418">Kinase</keyword>
<dbReference type="GO" id="GO:0016773">
    <property type="term" value="F:phosphotransferase activity, alcohol group as acceptor"/>
    <property type="evidence" value="ECO:0007669"/>
    <property type="project" value="InterPro"/>
</dbReference>
<accession>A0A918MMQ9</accession>
<protein>
    <submittedName>
        <fullName evidence="7">Xylulokinase</fullName>
    </submittedName>
</protein>
<dbReference type="Gene3D" id="3.30.420.40">
    <property type="match status" value="2"/>
</dbReference>
<dbReference type="InterPro" id="IPR000577">
    <property type="entry name" value="Carb_kinase_FGGY"/>
</dbReference>
<dbReference type="RefSeq" id="WP_189634916.1">
    <property type="nucleotide sequence ID" value="NZ_BMYQ01000013.1"/>
</dbReference>
<dbReference type="InterPro" id="IPR018485">
    <property type="entry name" value="FGGY_C"/>
</dbReference>